<accession>A0A8A1MC43</accession>
<proteinExistence type="predicted"/>
<gene>
    <name evidence="2" type="ORF">I7I51_00589</name>
</gene>
<protein>
    <submittedName>
        <fullName evidence="2">Uncharacterized protein</fullName>
    </submittedName>
</protein>
<dbReference type="Proteomes" id="UP000663671">
    <property type="component" value="Chromosome 1"/>
</dbReference>
<reference evidence="2" key="1">
    <citation type="submission" date="2021-01" db="EMBL/GenBank/DDBJ databases">
        <title>Chromosome-level genome assembly of a human fungal pathogen reveals clustering of transcriptionally co-regulated genes.</title>
        <authorList>
            <person name="Voorhies M."/>
            <person name="Cohen S."/>
            <person name="Shea T.P."/>
            <person name="Petrus S."/>
            <person name="Munoz J.F."/>
            <person name="Poplawski S."/>
            <person name="Goldman W.E."/>
            <person name="Michael T."/>
            <person name="Cuomo C.A."/>
            <person name="Sil A."/>
            <person name="Beyhan S."/>
        </authorList>
    </citation>
    <scope>NUCLEOTIDE SEQUENCE</scope>
    <source>
        <strain evidence="2">WU24</strain>
    </source>
</reference>
<dbReference type="EMBL" id="CP069114">
    <property type="protein sequence ID" value="QSS63531.1"/>
    <property type="molecule type" value="Genomic_DNA"/>
</dbReference>
<dbReference type="AlphaFoldDB" id="A0A8A1MC43"/>
<evidence type="ECO:0000313" key="3">
    <source>
        <dbReference type="Proteomes" id="UP000663671"/>
    </source>
</evidence>
<sequence>MQTPKPQQVRLGLSLQTSMWFNSIDGGSHSRQKYCRMVRIDAMPVSKGKLKRKIPYRSISWLKSMTVHSRLKHDFPSTGGHGRTASGTSSPAEHRSNPAEEIYLTIAIIYDARSSHCLRHVPRVQS</sequence>
<dbReference type="VEuPathDB" id="FungiDB:I7I51_00589"/>
<evidence type="ECO:0000256" key="1">
    <source>
        <dbReference type="SAM" id="MobiDB-lite"/>
    </source>
</evidence>
<name>A0A8A1MC43_AJECA</name>
<evidence type="ECO:0000313" key="2">
    <source>
        <dbReference type="EMBL" id="QSS63531.1"/>
    </source>
</evidence>
<feature type="region of interest" description="Disordered" evidence="1">
    <location>
        <begin position="72"/>
        <end position="97"/>
    </location>
</feature>
<organism evidence="2 3">
    <name type="scientific">Ajellomyces capsulatus</name>
    <name type="common">Darling's disease fungus</name>
    <name type="synonym">Histoplasma capsulatum</name>
    <dbReference type="NCBI Taxonomy" id="5037"/>
    <lineage>
        <taxon>Eukaryota</taxon>
        <taxon>Fungi</taxon>
        <taxon>Dikarya</taxon>
        <taxon>Ascomycota</taxon>
        <taxon>Pezizomycotina</taxon>
        <taxon>Eurotiomycetes</taxon>
        <taxon>Eurotiomycetidae</taxon>
        <taxon>Onygenales</taxon>
        <taxon>Ajellomycetaceae</taxon>
        <taxon>Histoplasma</taxon>
    </lineage>
</organism>